<organism evidence="4 5">
    <name type="scientific">Cuscuta epithymum</name>
    <dbReference type="NCBI Taxonomy" id="186058"/>
    <lineage>
        <taxon>Eukaryota</taxon>
        <taxon>Viridiplantae</taxon>
        <taxon>Streptophyta</taxon>
        <taxon>Embryophyta</taxon>
        <taxon>Tracheophyta</taxon>
        <taxon>Spermatophyta</taxon>
        <taxon>Magnoliopsida</taxon>
        <taxon>eudicotyledons</taxon>
        <taxon>Gunneridae</taxon>
        <taxon>Pentapetalae</taxon>
        <taxon>asterids</taxon>
        <taxon>lamiids</taxon>
        <taxon>Solanales</taxon>
        <taxon>Convolvulaceae</taxon>
        <taxon>Cuscuteae</taxon>
        <taxon>Cuscuta</taxon>
        <taxon>Cuscuta subgen. Cuscuta</taxon>
    </lineage>
</organism>
<dbReference type="InterPro" id="IPR029062">
    <property type="entry name" value="Class_I_gatase-like"/>
</dbReference>
<dbReference type="InterPro" id="IPR050325">
    <property type="entry name" value="Prot/Nucl_acid_deglycase"/>
</dbReference>
<comment type="similarity">
    <text evidence="1">Belongs to the peptidase C56 family.</text>
</comment>
<dbReference type="Gene3D" id="3.40.50.880">
    <property type="match status" value="2"/>
</dbReference>
<reference evidence="4" key="1">
    <citation type="submission" date="2022-07" db="EMBL/GenBank/DDBJ databases">
        <authorList>
            <person name="Macas J."/>
            <person name="Novak P."/>
            <person name="Neumann P."/>
        </authorList>
    </citation>
    <scope>NUCLEOTIDE SEQUENCE</scope>
</reference>
<evidence type="ECO:0000259" key="3">
    <source>
        <dbReference type="Pfam" id="PF01965"/>
    </source>
</evidence>
<evidence type="ECO:0000256" key="2">
    <source>
        <dbReference type="ARBA" id="ARBA00022737"/>
    </source>
</evidence>
<keyword evidence="5" id="KW-1185">Reference proteome</keyword>
<dbReference type="InterPro" id="IPR002818">
    <property type="entry name" value="DJ-1/PfpI"/>
</dbReference>
<evidence type="ECO:0000256" key="1">
    <source>
        <dbReference type="ARBA" id="ARBA00008542"/>
    </source>
</evidence>
<dbReference type="Pfam" id="PF01965">
    <property type="entry name" value="DJ-1_PfpI"/>
    <property type="match status" value="2"/>
</dbReference>
<accession>A0AAV0DTN9</accession>
<dbReference type="PANTHER" id="PTHR48094:SF7">
    <property type="entry name" value="PROTEIN DJ-1 HOMOLOG C"/>
    <property type="match status" value="1"/>
</dbReference>
<dbReference type="GO" id="GO:0005737">
    <property type="term" value="C:cytoplasm"/>
    <property type="evidence" value="ECO:0007669"/>
    <property type="project" value="UniProtKB-ARBA"/>
</dbReference>
<protein>
    <recommendedName>
        <fullName evidence="3">DJ-1/PfpI domain-containing protein</fullName>
    </recommendedName>
</protein>
<gene>
    <name evidence="4" type="ORF">CEPIT_LOCUS17906</name>
</gene>
<dbReference type="GO" id="GO:1903189">
    <property type="term" value="P:glyoxal metabolic process"/>
    <property type="evidence" value="ECO:0007669"/>
    <property type="project" value="TreeGrafter"/>
</dbReference>
<sequence>MEQTETPTKESSIPKKKVLVPIGFGTEEMEAVIMVDVLRRAGAGVTFASVEPQLEVEASGGTRLVADTLISACSNEVFDLIALPGGMPGSVRFRDSEVLKNIMIKHAEEKRLYGAICAAPAVTLLPWGLLRRKKVTCHPAFMDKLPTFYAVKTNIQVSSELTTSRGPATSFQFTISLVEQLFSEAVAREVGELLLLNVNDKDPIKQEFNEAQWSFDHSPQVLIPIANGFEEIEVVTVVDILRRAKVNVVVASVQKSAVTLGSNGIKIVADMLIDCAAESTYDLIILPGGDVGVKRLQRSRTLKKMLKEQELGGRIFGAMCSSSLTLLQKQGLLKEKITTAHPSVISKVDDVIEGARVVVDGKLITSQGLSTAIEFGLAIVSKFFGHARARSVAEGVVYDYPQSF</sequence>
<dbReference type="InterPro" id="IPR006287">
    <property type="entry name" value="DJ-1"/>
</dbReference>
<dbReference type="Proteomes" id="UP001152523">
    <property type="component" value="Unassembled WGS sequence"/>
</dbReference>
<feature type="domain" description="DJ-1/PfpI" evidence="3">
    <location>
        <begin position="16"/>
        <end position="180"/>
    </location>
</feature>
<evidence type="ECO:0000313" key="4">
    <source>
        <dbReference type="EMBL" id="CAH9107305.1"/>
    </source>
</evidence>
<keyword evidence="2" id="KW-0677">Repeat</keyword>
<name>A0AAV0DTN9_9ASTE</name>
<feature type="domain" description="DJ-1/PfpI" evidence="3">
    <location>
        <begin position="220"/>
        <end position="381"/>
    </location>
</feature>
<dbReference type="PANTHER" id="PTHR48094">
    <property type="entry name" value="PROTEIN/NUCLEIC ACID DEGLYCASE DJ-1-RELATED"/>
    <property type="match status" value="1"/>
</dbReference>
<evidence type="ECO:0000313" key="5">
    <source>
        <dbReference type="Proteomes" id="UP001152523"/>
    </source>
</evidence>
<proteinExistence type="inferred from homology"/>
<dbReference type="CDD" id="cd03135">
    <property type="entry name" value="GATase1_DJ-1"/>
    <property type="match status" value="2"/>
</dbReference>
<comment type="caution">
    <text evidence="4">The sequence shown here is derived from an EMBL/GenBank/DDBJ whole genome shotgun (WGS) entry which is preliminary data.</text>
</comment>
<dbReference type="EMBL" id="CAMAPF010000141">
    <property type="protein sequence ID" value="CAH9107305.1"/>
    <property type="molecule type" value="Genomic_DNA"/>
</dbReference>
<dbReference type="SUPFAM" id="SSF52317">
    <property type="entry name" value="Class I glutamine amidotransferase-like"/>
    <property type="match status" value="2"/>
</dbReference>
<dbReference type="AlphaFoldDB" id="A0AAV0DTN9"/>
<dbReference type="NCBIfam" id="TIGR01383">
    <property type="entry name" value="not_thiJ"/>
    <property type="match status" value="2"/>
</dbReference>
<dbReference type="FunFam" id="3.40.50.880:FF:000015">
    <property type="entry name" value="Protein DJ-1 homolog C"/>
    <property type="match status" value="2"/>
</dbReference>